<keyword evidence="6 10" id="KW-0032">Aminotransferase</keyword>
<dbReference type="InterPro" id="IPR001347">
    <property type="entry name" value="SIS_dom"/>
</dbReference>
<dbReference type="Pfam" id="PF13522">
    <property type="entry name" value="GATase_6"/>
    <property type="match status" value="1"/>
</dbReference>
<dbReference type="AlphaFoldDB" id="A0A7C2C599"/>
<dbReference type="PANTHER" id="PTHR10937">
    <property type="entry name" value="GLUCOSAMINE--FRUCTOSE-6-PHOSPHATE AMINOTRANSFERASE, ISOMERIZING"/>
    <property type="match status" value="1"/>
</dbReference>
<dbReference type="GO" id="GO:0005975">
    <property type="term" value="P:carbohydrate metabolic process"/>
    <property type="evidence" value="ECO:0007669"/>
    <property type="project" value="UniProtKB-UniRule"/>
</dbReference>
<evidence type="ECO:0000256" key="1">
    <source>
        <dbReference type="ARBA" id="ARBA00001031"/>
    </source>
</evidence>
<evidence type="ECO:0000256" key="3">
    <source>
        <dbReference type="ARBA" id="ARBA00012916"/>
    </source>
</evidence>
<evidence type="ECO:0000259" key="11">
    <source>
        <dbReference type="PROSITE" id="PS51278"/>
    </source>
</evidence>
<comment type="caution">
    <text evidence="13">The sequence shown here is derived from an EMBL/GenBank/DDBJ whole genome shotgun (WGS) entry which is preliminary data.</text>
</comment>
<feature type="domain" description="SIS" evidence="12">
    <location>
        <begin position="453"/>
        <end position="594"/>
    </location>
</feature>
<sequence>MCGIVGYVGFRKATDVLLDGLKRLEYRGYDSAGVAVRTPEGLKVVKRSGKLSALEEALKGGELSGNLGIGHTRWATHGAPTDPNAHPHATEDGRIALIHNGIFENYLELKETLKARGHRFRSETDSEVLAHLVEEKYRGDLFLAVREALKEVRGAYAVAVIHAGHEEIVAARTVSPLVVGLGEGENFLASDVPALLPYTRKVIFLHDGDVARITREGVEITDLQGRPVAREAVEVDWTLEAAEKGGFPHYMLKEIHEQPWVLESTLGGRLREEEGDVALGLALDPREVDRVQVIACGTASYAGLYGKYLLEALARIPTEWDVASEYRYRDPLVDGKTLALAISQSGETIDTLEALREARRKGAKTLGVVNAKGSSLTREVEEVLYIHAGPEIGVASTKAYLAMLAALALLAVRFGRARETLAKEEARRLLREMRRLPRLVEEVLEKRPLVAHIAEKYHQAQDFLFLGRHVQTPTAYEGALKLKEISYIHAEAYPAGEMKHGPIALIDEHLPVVVLATQGPLYEKTLSNIQEVRARGGKVIAIATEGDEEIRKLAQDVIYVPEVHPLLAPIVSVVPLQLLAYEIAVLLGRDVDQPRNLAKSVTVE</sequence>
<organism evidence="13">
    <name type="scientific">Thermus islandicus</name>
    <dbReference type="NCBI Taxonomy" id="540988"/>
    <lineage>
        <taxon>Bacteria</taxon>
        <taxon>Thermotogati</taxon>
        <taxon>Deinococcota</taxon>
        <taxon>Deinococci</taxon>
        <taxon>Thermales</taxon>
        <taxon>Thermaceae</taxon>
        <taxon>Thermus</taxon>
    </lineage>
</organism>
<dbReference type="InterPro" id="IPR005855">
    <property type="entry name" value="GFAT"/>
</dbReference>
<feature type="domain" description="Glutamine amidotransferase type-2" evidence="11">
    <location>
        <begin position="2"/>
        <end position="216"/>
    </location>
</feature>
<dbReference type="EC" id="2.6.1.16" evidence="3 10"/>
<evidence type="ECO:0000256" key="5">
    <source>
        <dbReference type="ARBA" id="ARBA00022490"/>
    </source>
</evidence>
<dbReference type="FunFam" id="3.60.20.10:FF:000006">
    <property type="entry name" value="Glutamine--fructose-6-phosphate aminotransferase [isomerizing]"/>
    <property type="match status" value="1"/>
</dbReference>
<dbReference type="EMBL" id="DSKL01000322">
    <property type="protein sequence ID" value="HEH82941.1"/>
    <property type="molecule type" value="Genomic_DNA"/>
</dbReference>
<keyword evidence="7 10" id="KW-0808">Transferase</keyword>
<dbReference type="Pfam" id="PF01380">
    <property type="entry name" value="SIS"/>
    <property type="match status" value="2"/>
</dbReference>
<dbReference type="SUPFAM" id="SSF53697">
    <property type="entry name" value="SIS domain"/>
    <property type="match status" value="1"/>
</dbReference>
<evidence type="ECO:0000256" key="8">
    <source>
        <dbReference type="ARBA" id="ARBA00022737"/>
    </source>
</evidence>
<evidence type="ECO:0000256" key="4">
    <source>
        <dbReference type="ARBA" id="ARBA00016090"/>
    </source>
</evidence>
<keyword evidence="9" id="KW-0315">Glutamine amidotransferase</keyword>
<dbReference type="CDD" id="cd05009">
    <property type="entry name" value="SIS_GlmS_GlmD_2"/>
    <property type="match status" value="1"/>
</dbReference>
<dbReference type="PROSITE" id="PS51278">
    <property type="entry name" value="GATASE_TYPE_2"/>
    <property type="match status" value="1"/>
</dbReference>
<dbReference type="InterPro" id="IPR047084">
    <property type="entry name" value="GFAT_N"/>
</dbReference>
<feature type="active site" description="For Fru-6P isomerization activity" evidence="10">
    <location>
        <position position="599"/>
    </location>
</feature>
<dbReference type="PROSITE" id="PS51464">
    <property type="entry name" value="SIS"/>
    <property type="match status" value="2"/>
</dbReference>
<feature type="initiator methionine" description="Removed" evidence="10">
    <location>
        <position position="1"/>
    </location>
</feature>
<evidence type="ECO:0000259" key="12">
    <source>
        <dbReference type="PROSITE" id="PS51464"/>
    </source>
</evidence>
<proteinExistence type="inferred from homology"/>
<evidence type="ECO:0000256" key="6">
    <source>
        <dbReference type="ARBA" id="ARBA00022576"/>
    </source>
</evidence>
<evidence type="ECO:0000256" key="2">
    <source>
        <dbReference type="ARBA" id="ARBA00004496"/>
    </source>
</evidence>
<evidence type="ECO:0000256" key="10">
    <source>
        <dbReference type="HAMAP-Rule" id="MF_00164"/>
    </source>
</evidence>
<feature type="domain" description="SIS" evidence="12">
    <location>
        <begin position="281"/>
        <end position="420"/>
    </location>
</feature>
<dbReference type="GO" id="GO:0005829">
    <property type="term" value="C:cytosol"/>
    <property type="evidence" value="ECO:0007669"/>
    <property type="project" value="TreeGrafter"/>
</dbReference>
<protein>
    <recommendedName>
        <fullName evidence="4 10">Glutamine--fructose-6-phosphate aminotransferase [isomerizing]</fullName>
        <ecNumber evidence="3 10">2.6.1.16</ecNumber>
    </recommendedName>
    <alternativeName>
        <fullName evidence="10">D-fructose-6-phosphate amidotransferase</fullName>
    </alternativeName>
    <alternativeName>
        <fullName evidence="10">GFAT</fullName>
    </alternativeName>
    <alternativeName>
        <fullName evidence="10">Glucosamine-6-phosphate synthase</fullName>
    </alternativeName>
    <alternativeName>
        <fullName evidence="10">Hexosephosphate aminotransferase</fullName>
    </alternativeName>
    <alternativeName>
        <fullName evidence="10">L-glutamine--D-fructose-6-phosphate amidotransferase</fullName>
    </alternativeName>
</protein>
<dbReference type="GO" id="GO:0006002">
    <property type="term" value="P:fructose 6-phosphate metabolic process"/>
    <property type="evidence" value="ECO:0007669"/>
    <property type="project" value="TreeGrafter"/>
</dbReference>
<dbReference type="Gene3D" id="3.40.50.10490">
    <property type="entry name" value="Glucose-6-phosphate isomerase like protein, domain 1"/>
    <property type="match status" value="2"/>
</dbReference>
<dbReference type="CDD" id="cd00714">
    <property type="entry name" value="GFAT"/>
    <property type="match status" value="1"/>
</dbReference>
<evidence type="ECO:0000313" key="13">
    <source>
        <dbReference type="EMBL" id="HEH82941.1"/>
    </source>
</evidence>
<keyword evidence="5 10" id="KW-0963">Cytoplasm</keyword>
<comment type="subunit">
    <text evidence="10">Homodimer.</text>
</comment>
<dbReference type="InterPro" id="IPR029055">
    <property type="entry name" value="Ntn_hydrolases_N"/>
</dbReference>
<dbReference type="InterPro" id="IPR035490">
    <property type="entry name" value="GlmS/FrlB_SIS"/>
</dbReference>
<dbReference type="NCBIfam" id="NF001484">
    <property type="entry name" value="PRK00331.1"/>
    <property type="match status" value="1"/>
</dbReference>
<dbReference type="GO" id="GO:0097367">
    <property type="term" value="F:carbohydrate derivative binding"/>
    <property type="evidence" value="ECO:0007669"/>
    <property type="project" value="InterPro"/>
</dbReference>
<comment type="function">
    <text evidence="10">Catalyzes the first step in hexosamine metabolism, converting fructose-6P into glucosamine-6P using glutamine as a nitrogen source.</text>
</comment>
<dbReference type="Gene3D" id="3.60.20.10">
    <property type="entry name" value="Glutamine Phosphoribosylpyrophosphate, subunit 1, domain 1"/>
    <property type="match status" value="1"/>
</dbReference>
<dbReference type="GO" id="GO:0006487">
    <property type="term" value="P:protein N-linked glycosylation"/>
    <property type="evidence" value="ECO:0007669"/>
    <property type="project" value="TreeGrafter"/>
</dbReference>
<reference evidence="13" key="1">
    <citation type="journal article" date="2020" name="mSystems">
        <title>Genome- and Community-Level Interaction Insights into Carbon Utilization and Element Cycling Functions of Hydrothermarchaeota in Hydrothermal Sediment.</title>
        <authorList>
            <person name="Zhou Z."/>
            <person name="Liu Y."/>
            <person name="Xu W."/>
            <person name="Pan J."/>
            <person name="Luo Z.H."/>
            <person name="Li M."/>
        </authorList>
    </citation>
    <scope>NUCLEOTIDE SEQUENCE [LARGE SCALE GENOMIC DNA]</scope>
    <source>
        <strain evidence="13">SpSt-246</strain>
    </source>
</reference>
<name>A0A7C2C599_9DEIN</name>
<evidence type="ECO:0000256" key="9">
    <source>
        <dbReference type="ARBA" id="ARBA00022962"/>
    </source>
</evidence>
<dbReference type="GO" id="GO:0006047">
    <property type="term" value="P:UDP-N-acetylglucosamine metabolic process"/>
    <property type="evidence" value="ECO:0007669"/>
    <property type="project" value="TreeGrafter"/>
</dbReference>
<dbReference type="CDD" id="cd05008">
    <property type="entry name" value="SIS_GlmS_GlmD_1"/>
    <property type="match status" value="1"/>
</dbReference>
<comment type="catalytic activity">
    <reaction evidence="1 10">
        <text>D-fructose 6-phosphate + L-glutamine = D-glucosamine 6-phosphate + L-glutamate</text>
        <dbReference type="Rhea" id="RHEA:13237"/>
        <dbReference type="ChEBI" id="CHEBI:29985"/>
        <dbReference type="ChEBI" id="CHEBI:58359"/>
        <dbReference type="ChEBI" id="CHEBI:58725"/>
        <dbReference type="ChEBI" id="CHEBI:61527"/>
        <dbReference type="EC" id="2.6.1.16"/>
    </reaction>
</comment>
<dbReference type="NCBIfam" id="TIGR01135">
    <property type="entry name" value="glmS"/>
    <property type="match status" value="1"/>
</dbReference>
<gene>
    <name evidence="10 13" type="primary">glmS</name>
    <name evidence="13" type="ORF">ENP73_08260</name>
</gene>
<evidence type="ECO:0000256" key="7">
    <source>
        <dbReference type="ARBA" id="ARBA00022679"/>
    </source>
</evidence>
<feature type="active site" description="Nucleophile; for GATase activity" evidence="10">
    <location>
        <position position="2"/>
    </location>
</feature>
<comment type="subcellular location">
    <subcellularLocation>
        <location evidence="2 10">Cytoplasm</location>
    </subcellularLocation>
</comment>
<dbReference type="HAMAP" id="MF_00164">
    <property type="entry name" value="GlmS"/>
    <property type="match status" value="1"/>
</dbReference>
<dbReference type="InterPro" id="IPR017932">
    <property type="entry name" value="GATase_2_dom"/>
</dbReference>
<accession>A0A7C2C599</accession>
<dbReference type="InterPro" id="IPR046348">
    <property type="entry name" value="SIS_dom_sf"/>
</dbReference>
<dbReference type="FunFam" id="3.40.50.10490:FF:000001">
    <property type="entry name" value="Glutamine--fructose-6-phosphate aminotransferase [isomerizing]"/>
    <property type="match status" value="1"/>
</dbReference>
<dbReference type="SUPFAM" id="SSF56235">
    <property type="entry name" value="N-terminal nucleophile aminohydrolases (Ntn hydrolases)"/>
    <property type="match status" value="1"/>
</dbReference>
<dbReference type="InterPro" id="IPR035466">
    <property type="entry name" value="GlmS/AgaS_SIS"/>
</dbReference>
<dbReference type="PANTHER" id="PTHR10937:SF0">
    <property type="entry name" value="GLUTAMINE--FRUCTOSE-6-PHOSPHATE TRANSAMINASE (ISOMERIZING)"/>
    <property type="match status" value="1"/>
</dbReference>
<dbReference type="GO" id="GO:0004360">
    <property type="term" value="F:glutamine-fructose-6-phosphate transaminase (isomerizing) activity"/>
    <property type="evidence" value="ECO:0007669"/>
    <property type="project" value="UniProtKB-UniRule"/>
</dbReference>
<keyword evidence="8" id="KW-0677">Repeat</keyword>